<reference evidence="1" key="1">
    <citation type="journal article" date="2018" name="Genome Biol.">
        <title>SKESA: strategic k-mer extension for scrupulous assemblies.</title>
        <authorList>
            <person name="Souvorov A."/>
            <person name="Agarwala R."/>
            <person name="Lipman D.J."/>
        </authorList>
    </citation>
    <scope>NUCLEOTIDE SEQUENCE</scope>
    <source>
        <strain evidence="1">11-7629</strain>
    </source>
</reference>
<protein>
    <submittedName>
        <fullName evidence="1">Subtilase</fullName>
    </submittedName>
</protein>
<proteinExistence type="predicted"/>
<gene>
    <name evidence="1" type="ORF">G4L25_004160</name>
</gene>
<reference evidence="1" key="2">
    <citation type="submission" date="2018-07" db="EMBL/GenBank/DDBJ databases">
        <authorList>
            <consortium name="NCBI Pathogen Detection Project"/>
        </authorList>
    </citation>
    <scope>NUCLEOTIDE SEQUENCE</scope>
    <source>
        <strain evidence="1">11-7629</strain>
    </source>
</reference>
<comment type="caution">
    <text evidence="1">The sequence shown here is derived from an EMBL/GenBank/DDBJ whole genome shotgun (WGS) entry which is preliminary data.</text>
</comment>
<accession>A0A735CWJ4</accession>
<name>A0A735CWJ4_SALET</name>
<sequence length="231" mass="26935">MTTNKRHILLNGYVSPENYRSRSNGRSPQVPTRDRAVHGISLLNQYSRILNHYDERPRLPPVTDEKGIYVRLISFEQCDLPIDKIDNTYFKLCSLVKSNNRETAIIYINENDRTKFTKKINDYLNPSKDGIEFPRNHLLIDSIQNIELADITSFWTDKKDLIPDDHGVEKWFELWLKGNKEDVLNIARRLCERINGRLGNTSINFFDTTVVLIRTSLSRLKVCPELISNLK</sequence>
<evidence type="ECO:0000313" key="1">
    <source>
        <dbReference type="EMBL" id="HAE6846123.1"/>
    </source>
</evidence>
<dbReference type="EMBL" id="DAASSN010000043">
    <property type="protein sequence ID" value="HAE6846123.1"/>
    <property type="molecule type" value="Genomic_DNA"/>
</dbReference>
<feature type="non-terminal residue" evidence="1">
    <location>
        <position position="231"/>
    </location>
</feature>
<organism evidence="1">
    <name type="scientific">Salmonella enterica subsp. enterica serovar Corvallis</name>
    <dbReference type="NCBI Taxonomy" id="593905"/>
    <lineage>
        <taxon>Bacteria</taxon>
        <taxon>Pseudomonadati</taxon>
        <taxon>Pseudomonadota</taxon>
        <taxon>Gammaproteobacteria</taxon>
        <taxon>Enterobacterales</taxon>
        <taxon>Enterobacteriaceae</taxon>
        <taxon>Salmonella</taxon>
    </lineage>
</organism>
<dbReference type="AlphaFoldDB" id="A0A735CWJ4"/>